<dbReference type="GeneID" id="20641617"/>
<feature type="compositionally biased region" description="Polar residues" evidence="1">
    <location>
        <begin position="278"/>
        <end position="288"/>
    </location>
</feature>
<dbReference type="AlphaFoldDB" id="G4Z554"/>
<gene>
    <name evidence="2" type="ORF">PHYSODRAFT_298419</name>
</gene>
<feature type="region of interest" description="Disordered" evidence="1">
    <location>
        <begin position="149"/>
        <end position="249"/>
    </location>
</feature>
<evidence type="ECO:0000313" key="2">
    <source>
        <dbReference type="EMBL" id="EGZ20197.1"/>
    </source>
</evidence>
<dbReference type="Proteomes" id="UP000002640">
    <property type="component" value="Unassembled WGS sequence"/>
</dbReference>
<name>G4Z554_PHYSP</name>
<dbReference type="InParanoid" id="G4Z554"/>
<dbReference type="EMBL" id="JH159153">
    <property type="protein sequence ID" value="EGZ20197.1"/>
    <property type="molecule type" value="Genomic_DNA"/>
</dbReference>
<organism evidence="2 3">
    <name type="scientific">Phytophthora sojae (strain P6497)</name>
    <name type="common">Soybean stem and root rot agent</name>
    <name type="synonym">Phytophthora megasperma f. sp. glycines</name>
    <dbReference type="NCBI Taxonomy" id="1094619"/>
    <lineage>
        <taxon>Eukaryota</taxon>
        <taxon>Sar</taxon>
        <taxon>Stramenopiles</taxon>
        <taxon>Oomycota</taxon>
        <taxon>Peronosporomycetes</taxon>
        <taxon>Peronosporales</taxon>
        <taxon>Peronosporaceae</taxon>
        <taxon>Phytophthora</taxon>
    </lineage>
</organism>
<dbReference type="KEGG" id="psoj:PHYSODRAFT_298419"/>
<accession>G4Z554</accession>
<feature type="compositionally biased region" description="Acidic residues" evidence="1">
    <location>
        <begin position="215"/>
        <end position="226"/>
    </location>
</feature>
<evidence type="ECO:0000313" key="3">
    <source>
        <dbReference type="Proteomes" id="UP000002640"/>
    </source>
</evidence>
<feature type="region of interest" description="Disordered" evidence="1">
    <location>
        <begin position="276"/>
        <end position="303"/>
    </location>
</feature>
<reference evidence="2 3" key="1">
    <citation type="journal article" date="2006" name="Science">
        <title>Phytophthora genome sequences uncover evolutionary origins and mechanisms of pathogenesis.</title>
        <authorList>
            <person name="Tyler B.M."/>
            <person name="Tripathy S."/>
            <person name="Zhang X."/>
            <person name="Dehal P."/>
            <person name="Jiang R.H."/>
            <person name="Aerts A."/>
            <person name="Arredondo F.D."/>
            <person name="Baxter L."/>
            <person name="Bensasson D."/>
            <person name="Beynon J.L."/>
            <person name="Chapman J."/>
            <person name="Damasceno C.M."/>
            <person name="Dorrance A.E."/>
            <person name="Dou D."/>
            <person name="Dickerman A.W."/>
            <person name="Dubchak I.L."/>
            <person name="Garbelotto M."/>
            <person name="Gijzen M."/>
            <person name="Gordon S.G."/>
            <person name="Govers F."/>
            <person name="Grunwald N.J."/>
            <person name="Huang W."/>
            <person name="Ivors K.L."/>
            <person name="Jones R.W."/>
            <person name="Kamoun S."/>
            <person name="Krampis K."/>
            <person name="Lamour K.H."/>
            <person name="Lee M.K."/>
            <person name="McDonald W.H."/>
            <person name="Medina M."/>
            <person name="Meijer H.J."/>
            <person name="Nordberg E.K."/>
            <person name="Maclean D.J."/>
            <person name="Ospina-Giraldo M.D."/>
            <person name="Morris P.F."/>
            <person name="Phuntumart V."/>
            <person name="Putnam N.H."/>
            <person name="Rash S."/>
            <person name="Rose J.K."/>
            <person name="Sakihama Y."/>
            <person name="Salamov A.A."/>
            <person name="Savidor A."/>
            <person name="Scheuring C.F."/>
            <person name="Smith B.M."/>
            <person name="Sobral B.W."/>
            <person name="Terry A."/>
            <person name="Torto-Alalibo T.A."/>
            <person name="Win J."/>
            <person name="Xu Z."/>
            <person name="Zhang H."/>
            <person name="Grigoriev I.V."/>
            <person name="Rokhsar D.S."/>
            <person name="Boore J.L."/>
        </authorList>
    </citation>
    <scope>NUCLEOTIDE SEQUENCE [LARGE SCALE GENOMIC DNA]</scope>
    <source>
        <strain evidence="2 3">P6497</strain>
    </source>
</reference>
<sequence length="543" mass="59094">MGQGKHKAKRGKLAYLSIPSGGASSRLSVSRISEPEDEWVFRVDDVTSGGAAFVAGIRTGDHFSTFQWATAEKKPWDADTLEALENPDSESDGFAIVSICKKYPLGDDEKEFQKYRDSAIQKKQVHVCMHAPNQTNNEMGRLTRCDVADAASPHGKPRKSSTNSLNSTGKTTKYQPRHIEKPRLKKPKRAFNGSDCDSESSEWDSCVSSLGPCEKDDEDDDEEEGGDQLLQQEGGDGEEDDEEESKGDSNAPEILAAELWGPAQGLMPPEVEEVLNPRHQSGSPAPLNTSSPAEVPPPPVAAPPTAEAVLLQVIKEAKNYSGAISSSSEWTSRLFDLLGVSTGSFLEQLGRPSPADFVGLLEQTVKPLAEWSSLAGQDDGDMAASINRIVDAATLLPSKASAEVNVEPTMEQIRTLEADVESTSDPDRAKLRRIKAEEKDMEVCMKITGLLSAQRERIDCYDQMITERQGCCHTVVVPATPGGSEVARETCTRANEKATKLSEDLFYASSSVLGVMDDQSRDLVYKFTFEQQVSTLRCKAAEL</sequence>
<proteinExistence type="predicted"/>
<feature type="compositionally biased region" description="Acidic residues" evidence="1">
    <location>
        <begin position="235"/>
        <end position="245"/>
    </location>
</feature>
<evidence type="ECO:0000256" key="1">
    <source>
        <dbReference type="SAM" id="MobiDB-lite"/>
    </source>
</evidence>
<feature type="compositionally biased region" description="Polar residues" evidence="1">
    <location>
        <begin position="160"/>
        <end position="174"/>
    </location>
</feature>
<protein>
    <submittedName>
        <fullName evidence="2">Uncharacterized protein</fullName>
    </submittedName>
</protein>
<keyword evidence="3" id="KW-1185">Reference proteome</keyword>
<dbReference type="RefSeq" id="XP_009522914.1">
    <property type="nucleotide sequence ID" value="XM_009524619.1"/>
</dbReference>